<reference evidence="1 2" key="1">
    <citation type="journal article" date="2018" name="Sci. Rep.">
        <title>Genomic signatures of local adaptation to the degree of environmental predictability in rotifers.</title>
        <authorList>
            <person name="Franch-Gras L."/>
            <person name="Hahn C."/>
            <person name="Garcia-Roger E.M."/>
            <person name="Carmona M.J."/>
            <person name="Serra M."/>
            <person name="Gomez A."/>
        </authorList>
    </citation>
    <scope>NUCLEOTIDE SEQUENCE [LARGE SCALE GENOMIC DNA]</scope>
    <source>
        <strain evidence="1">HYR1</strain>
    </source>
</reference>
<protein>
    <submittedName>
        <fullName evidence="1">Uncharacterized protein</fullName>
    </submittedName>
</protein>
<evidence type="ECO:0000313" key="1">
    <source>
        <dbReference type="EMBL" id="RNA05462.1"/>
    </source>
</evidence>
<proteinExistence type="predicted"/>
<gene>
    <name evidence="1" type="ORF">BpHYR1_018698</name>
</gene>
<accession>A0A3M7Q2N4</accession>
<comment type="caution">
    <text evidence="1">The sequence shown here is derived from an EMBL/GenBank/DDBJ whole genome shotgun (WGS) entry which is preliminary data.</text>
</comment>
<keyword evidence="2" id="KW-1185">Reference proteome</keyword>
<dbReference type="EMBL" id="REGN01007712">
    <property type="protein sequence ID" value="RNA05462.1"/>
    <property type="molecule type" value="Genomic_DNA"/>
</dbReference>
<organism evidence="1 2">
    <name type="scientific">Brachionus plicatilis</name>
    <name type="common">Marine rotifer</name>
    <name type="synonym">Brachionus muelleri</name>
    <dbReference type="NCBI Taxonomy" id="10195"/>
    <lineage>
        <taxon>Eukaryota</taxon>
        <taxon>Metazoa</taxon>
        <taxon>Spiralia</taxon>
        <taxon>Gnathifera</taxon>
        <taxon>Rotifera</taxon>
        <taxon>Eurotatoria</taxon>
        <taxon>Monogononta</taxon>
        <taxon>Pseudotrocha</taxon>
        <taxon>Ploima</taxon>
        <taxon>Brachionidae</taxon>
        <taxon>Brachionus</taxon>
    </lineage>
</organism>
<sequence length="68" mass="8256">MFCKKAKIRKTRVEFDVLYNPEKPFKKYHIVALQEHITAYSFQEDEKGKIKVTYMKINYVNNNNKRIN</sequence>
<dbReference type="AlphaFoldDB" id="A0A3M7Q2N4"/>
<evidence type="ECO:0000313" key="2">
    <source>
        <dbReference type="Proteomes" id="UP000276133"/>
    </source>
</evidence>
<dbReference type="Proteomes" id="UP000276133">
    <property type="component" value="Unassembled WGS sequence"/>
</dbReference>
<name>A0A3M7Q2N4_BRAPC</name>